<dbReference type="OrthoDB" id="408152at2759"/>
<dbReference type="SUPFAM" id="SSF52540">
    <property type="entry name" value="P-loop containing nucleoside triphosphate hydrolases"/>
    <property type="match status" value="1"/>
</dbReference>
<organism evidence="2 3">
    <name type="scientific">Helicocarpus griseus UAMH5409</name>
    <dbReference type="NCBI Taxonomy" id="1447875"/>
    <lineage>
        <taxon>Eukaryota</taxon>
        <taxon>Fungi</taxon>
        <taxon>Dikarya</taxon>
        <taxon>Ascomycota</taxon>
        <taxon>Pezizomycotina</taxon>
        <taxon>Eurotiomycetes</taxon>
        <taxon>Eurotiomycetidae</taxon>
        <taxon>Onygenales</taxon>
        <taxon>Ajellomycetaceae</taxon>
        <taxon>Helicocarpus</taxon>
    </lineage>
</organism>
<gene>
    <name evidence="2" type="ORF">AJ79_02691</name>
</gene>
<dbReference type="PANTHER" id="PTHR36978">
    <property type="entry name" value="P-LOOP CONTAINING NUCLEOTIDE TRIPHOSPHATE HYDROLASE"/>
    <property type="match status" value="1"/>
</dbReference>
<keyword evidence="3" id="KW-1185">Reference proteome</keyword>
<dbReference type="Pfam" id="PF17784">
    <property type="entry name" value="Sulfotransfer_4"/>
    <property type="match status" value="1"/>
</dbReference>
<dbReference type="AlphaFoldDB" id="A0A2B7Y1U0"/>
<dbReference type="PROSITE" id="PS50003">
    <property type="entry name" value="PH_DOMAIN"/>
    <property type="match status" value="1"/>
</dbReference>
<name>A0A2B7Y1U0_9EURO</name>
<comment type="caution">
    <text evidence="2">The sequence shown here is derived from an EMBL/GenBank/DDBJ whole genome shotgun (WGS) entry which is preliminary data.</text>
</comment>
<evidence type="ECO:0000313" key="2">
    <source>
        <dbReference type="EMBL" id="PGH15011.1"/>
    </source>
</evidence>
<dbReference type="Gene3D" id="3.40.50.300">
    <property type="entry name" value="P-loop containing nucleotide triphosphate hydrolases"/>
    <property type="match status" value="1"/>
</dbReference>
<evidence type="ECO:0000259" key="1">
    <source>
        <dbReference type="PROSITE" id="PS50003"/>
    </source>
</evidence>
<dbReference type="InterPro" id="IPR001849">
    <property type="entry name" value="PH_domain"/>
</dbReference>
<dbReference type="Proteomes" id="UP000223968">
    <property type="component" value="Unassembled WGS sequence"/>
</dbReference>
<dbReference type="InterPro" id="IPR040632">
    <property type="entry name" value="Sulfotransfer_4"/>
</dbReference>
<dbReference type="STRING" id="1447875.A0A2B7Y1U0"/>
<dbReference type="PANTHER" id="PTHR36978:SF4">
    <property type="entry name" value="P-LOOP CONTAINING NUCLEOSIDE TRIPHOSPHATE HYDROLASE PROTEIN"/>
    <property type="match status" value="1"/>
</dbReference>
<reference evidence="2 3" key="1">
    <citation type="submission" date="2017-10" db="EMBL/GenBank/DDBJ databases">
        <title>Comparative genomics in systemic dimorphic fungi from Ajellomycetaceae.</title>
        <authorList>
            <person name="Munoz J.F."/>
            <person name="Mcewen J.G."/>
            <person name="Clay O.K."/>
            <person name="Cuomo C.A."/>
        </authorList>
    </citation>
    <scope>NUCLEOTIDE SEQUENCE [LARGE SCALE GENOMIC DNA]</scope>
    <source>
        <strain evidence="2 3">UAMH5409</strain>
    </source>
</reference>
<protein>
    <recommendedName>
        <fullName evidence="1">PH domain-containing protein</fullName>
    </recommendedName>
</protein>
<sequence>MSEKRKSWISSLKRLVAIAMSKIAGHSPTEGGPSSARVAPVKVLALGPPRTGANSIRDALEQLGYHRTYHFVSFANDRPQDTQTWLDAFNAMFEGKGTFEKEDFDSLFSGCQAAVGRPLCAFAPQLIKAYPDAKVILNTRDIEEWYNSWIRLAKAKRAQEKQEENHENNDPQKAPAKLLREKILTAFFQGDFLKNGKTAFKAHFKSICEMVPKDQLLIYDIKEGWEPLCRFLEKPIPSGQFPGLDSLERFDEQPATHVNGTPEKPKFDSTVTGIAPQLTTRIET</sequence>
<dbReference type="InterPro" id="IPR027417">
    <property type="entry name" value="P-loop_NTPase"/>
</dbReference>
<proteinExistence type="predicted"/>
<dbReference type="EMBL" id="PDNB01000029">
    <property type="protein sequence ID" value="PGH15011.1"/>
    <property type="molecule type" value="Genomic_DNA"/>
</dbReference>
<evidence type="ECO:0000313" key="3">
    <source>
        <dbReference type="Proteomes" id="UP000223968"/>
    </source>
</evidence>
<feature type="domain" description="PH" evidence="1">
    <location>
        <begin position="1"/>
        <end position="17"/>
    </location>
</feature>
<accession>A0A2B7Y1U0</accession>